<feature type="region of interest" description="Disordered" evidence="1">
    <location>
        <begin position="159"/>
        <end position="180"/>
    </location>
</feature>
<dbReference type="EMBL" id="LIZT01000009">
    <property type="protein sequence ID" value="KPJ50938.1"/>
    <property type="molecule type" value="Genomic_DNA"/>
</dbReference>
<reference evidence="2 3" key="1">
    <citation type="journal article" date="2015" name="Microbiome">
        <title>Genomic resolution of linkages in carbon, nitrogen, and sulfur cycling among widespread estuary sediment bacteria.</title>
        <authorList>
            <person name="Baker B.J."/>
            <person name="Lazar C.S."/>
            <person name="Teske A.P."/>
            <person name="Dick G.J."/>
        </authorList>
    </citation>
    <scope>NUCLEOTIDE SEQUENCE [LARGE SCALE GENOMIC DNA]</scope>
    <source>
        <strain evidence="2">DG_26</strain>
    </source>
</reference>
<name>A0A0S7WLA6_UNCT6</name>
<evidence type="ECO:0000256" key="1">
    <source>
        <dbReference type="SAM" id="MobiDB-lite"/>
    </source>
</evidence>
<comment type="caution">
    <text evidence="2">The sequence shown here is derived from an EMBL/GenBank/DDBJ whole genome shotgun (WGS) entry which is preliminary data.</text>
</comment>
<organism evidence="2 3">
    <name type="scientific">candidate division TA06 bacterium DG_26</name>
    <dbReference type="NCBI Taxonomy" id="1703771"/>
    <lineage>
        <taxon>Bacteria</taxon>
        <taxon>Bacteria division TA06</taxon>
    </lineage>
</organism>
<protein>
    <recommendedName>
        <fullName evidence="4">DUF11 domain-containing protein</fullName>
    </recommendedName>
</protein>
<evidence type="ECO:0000313" key="3">
    <source>
        <dbReference type="Proteomes" id="UP000051124"/>
    </source>
</evidence>
<evidence type="ECO:0000313" key="2">
    <source>
        <dbReference type="EMBL" id="KPJ50938.1"/>
    </source>
</evidence>
<dbReference type="AlphaFoldDB" id="A0A0S7WLA6"/>
<proteinExistence type="predicted"/>
<accession>A0A0S7WLA6</accession>
<dbReference type="Proteomes" id="UP000051124">
    <property type="component" value="Unassembled WGS sequence"/>
</dbReference>
<feature type="compositionally biased region" description="Basic and acidic residues" evidence="1">
    <location>
        <begin position="164"/>
        <end position="180"/>
    </location>
</feature>
<gene>
    <name evidence="2" type="ORF">AMJ40_01290</name>
</gene>
<sequence>MYWTGYAWGEDHNSGTPITSPEETSNQVLIQTAPQILFLANTVDPDTLTQGQISSYTLRVRNNGEAWLKLTPGTVFRYHDTNGDTVRTFLSDTTIVGGLASSVALNFNSVRVPHTMLPGSWLSWIDLQGIGRNGYSYIRTRMADMVTVQEKPEVQEISATLSHRTGEARSPGDIRNPHPR</sequence>
<evidence type="ECO:0008006" key="4">
    <source>
        <dbReference type="Google" id="ProtNLM"/>
    </source>
</evidence>